<reference evidence="1" key="1">
    <citation type="submission" date="2013-11" db="EMBL/GenBank/DDBJ databases">
        <title>The Genome Sequence of Phytophthora parasitica CHvinca01.</title>
        <authorList>
            <consortium name="The Broad Institute Genomics Platform"/>
            <person name="Russ C."/>
            <person name="Tyler B."/>
            <person name="Panabieres F."/>
            <person name="Shan W."/>
            <person name="Tripathy S."/>
            <person name="Grunwald N."/>
            <person name="Machado M."/>
            <person name="Johnson C.S."/>
            <person name="Arredondo F."/>
            <person name="Hong C."/>
            <person name="Coffey M."/>
            <person name="Young S.K."/>
            <person name="Zeng Q."/>
            <person name="Gargeya S."/>
            <person name="Fitzgerald M."/>
            <person name="Abouelleil A."/>
            <person name="Alvarado L."/>
            <person name="Chapman S.B."/>
            <person name="Gainer-Dewar J."/>
            <person name="Goldberg J."/>
            <person name="Griggs A."/>
            <person name="Gujja S."/>
            <person name="Hansen M."/>
            <person name="Howarth C."/>
            <person name="Imamovic A."/>
            <person name="Ireland A."/>
            <person name="Larimer J."/>
            <person name="McCowan C."/>
            <person name="Murphy C."/>
            <person name="Pearson M."/>
            <person name="Poon T.W."/>
            <person name="Priest M."/>
            <person name="Roberts A."/>
            <person name="Saif S."/>
            <person name="Shea T."/>
            <person name="Sykes S."/>
            <person name="Wortman J."/>
            <person name="Nusbaum C."/>
            <person name="Birren B."/>
        </authorList>
    </citation>
    <scope>NUCLEOTIDE SEQUENCE [LARGE SCALE GENOMIC DNA]</scope>
    <source>
        <strain evidence="1">CHvinca01</strain>
    </source>
</reference>
<proteinExistence type="predicted"/>
<organism evidence="1">
    <name type="scientific">Phytophthora nicotianae</name>
    <name type="common">Potato buckeye rot agent</name>
    <name type="synonym">Phytophthora parasitica</name>
    <dbReference type="NCBI Taxonomy" id="4792"/>
    <lineage>
        <taxon>Eukaryota</taxon>
        <taxon>Sar</taxon>
        <taxon>Stramenopiles</taxon>
        <taxon>Oomycota</taxon>
        <taxon>Peronosporomycetes</taxon>
        <taxon>Peronosporales</taxon>
        <taxon>Peronosporaceae</taxon>
        <taxon>Phytophthora</taxon>
    </lineage>
</organism>
<dbReference type="AlphaFoldDB" id="W2K177"/>
<dbReference type="Proteomes" id="UP000054423">
    <property type="component" value="Unassembled WGS sequence"/>
</dbReference>
<evidence type="ECO:0000313" key="1">
    <source>
        <dbReference type="EMBL" id="ETL78893.1"/>
    </source>
</evidence>
<accession>W2K177</accession>
<protein>
    <submittedName>
        <fullName evidence="1">Uncharacterized protein</fullName>
    </submittedName>
</protein>
<dbReference type="OrthoDB" id="92696at2759"/>
<gene>
    <name evidence="1" type="ORF">L917_20375</name>
</gene>
<dbReference type="VEuPathDB" id="FungiDB:PPTG_13097"/>
<name>W2K177_PHYNI</name>
<sequence>MLPQICNAKVAVKVGEPQTHCRITHSSLEVTFTVAQEYTVLRERLKRQVVNESCITWDAESRLYVKATVNARQRDYKHVPEENEAFYQFFSSNWSNPKRQDHRFYMFLCAIESRKPMQSIELQRPLYTKHLRALAKYRRFATGASITRLLGYCTARQSDDAPVVQLDSETYRQLRYADIQAQ</sequence>
<dbReference type="EMBL" id="KI683168">
    <property type="protein sequence ID" value="ETL78893.1"/>
    <property type="molecule type" value="Genomic_DNA"/>
</dbReference>